<name>A0AAE0WK03_9PEZI</name>
<gene>
    <name evidence="8" type="ORF">LTR78_006975</name>
</gene>
<dbReference type="EMBL" id="JAUTXT010000027">
    <property type="protein sequence ID" value="KAK3673135.1"/>
    <property type="molecule type" value="Genomic_DNA"/>
</dbReference>
<keyword evidence="5 6" id="KW-0472">Membrane</keyword>
<proteinExistence type="inferred from homology"/>
<sequence>MAVEKDGRVLHRQKLNAYTFFVLCMLGIGSISYGYSASIIGTTLGQPSFITYMKLDTRADGTDLLSTTNGLFQTGGVIGTLMLPSIADKWGRRWACAAACILLVISGAVMTASVEIGMFIAFRFFAGAGSFGILAAVPILMNEVQIH</sequence>
<dbReference type="InterPro" id="IPR050360">
    <property type="entry name" value="MFS_Sugar_Transporters"/>
</dbReference>
<dbReference type="PROSITE" id="PS50850">
    <property type="entry name" value="MFS"/>
    <property type="match status" value="1"/>
</dbReference>
<organism evidence="8 9">
    <name type="scientific">Recurvomyces mirabilis</name>
    <dbReference type="NCBI Taxonomy" id="574656"/>
    <lineage>
        <taxon>Eukaryota</taxon>
        <taxon>Fungi</taxon>
        <taxon>Dikarya</taxon>
        <taxon>Ascomycota</taxon>
        <taxon>Pezizomycotina</taxon>
        <taxon>Dothideomycetes</taxon>
        <taxon>Dothideomycetidae</taxon>
        <taxon>Mycosphaerellales</taxon>
        <taxon>Teratosphaeriaceae</taxon>
        <taxon>Recurvomyces</taxon>
    </lineage>
</organism>
<reference evidence="8" key="1">
    <citation type="submission" date="2023-07" db="EMBL/GenBank/DDBJ databases">
        <title>Black Yeasts Isolated from many extreme environments.</title>
        <authorList>
            <person name="Coleine C."/>
            <person name="Stajich J.E."/>
            <person name="Selbmann L."/>
        </authorList>
    </citation>
    <scope>NUCLEOTIDE SEQUENCE</scope>
    <source>
        <strain evidence="8">CCFEE 5485</strain>
    </source>
</reference>
<evidence type="ECO:0000256" key="6">
    <source>
        <dbReference type="SAM" id="Phobius"/>
    </source>
</evidence>
<dbReference type="AlphaFoldDB" id="A0AAE0WK03"/>
<dbReference type="GO" id="GO:0005351">
    <property type="term" value="F:carbohydrate:proton symporter activity"/>
    <property type="evidence" value="ECO:0007669"/>
    <property type="project" value="TreeGrafter"/>
</dbReference>
<dbReference type="InterPro" id="IPR005828">
    <property type="entry name" value="MFS_sugar_transport-like"/>
</dbReference>
<evidence type="ECO:0000256" key="5">
    <source>
        <dbReference type="ARBA" id="ARBA00023136"/>
    </source>
</evidence>
<evidence type="ECO:0000256" key="4">
    <source>
        <dbReference type="ARBA" id="ARBA00022989"/>
    </source>
</evidence>
<comment type="subcellular location">
    <subcellularLocation>
        <location evidence="1">Membrane</location>
        <topology evidence="1">Multi-pass membrane protein</topology>
    </subcellularLocation>
</comment>
<evidence type="ECO:0000313" key="8">
    <source>
        <dbReference type="EMBL" id="KAK3673135.1"/>
    </source>
</evidence>
<dbReference type="PANTHER" id="PTHR48022:SF11">
    <property type="entry name" value="MONOSACCHARIDE TRANSPORTER (HXT8), PUTATIVE (AFU_ORTHOLOGUE AFUA_2G08120)-RELATED"/>
    <property type="match status" value="1"/>
</dbReference>
<feature type="transmembrane region" description="Helical" evidence="6">
    <location>
        <begin position="120"/>
        <end position="141"/>
    </location>
</feature>
<dbReference type="Gene3D" id="1.20.1250.20">
    <property type="entry name" value="MFS general substrate transporter like domains"/>
    <property type="match status" value="1"/>
</dbReference>
<evidence type="ECO:0000259" key="7">
    <source>
        <dbReference type="PROSITE" id="PS50850"/>
    </source>
</evidence>
<comment type="caution">
    <text evidence="8">The sequence shown here is derived from an EMBL/GenBank/DDBJ whole genome shotgun (WGS) entry which is preliminary data.</text>
</comment>
<feature type="transmembrane region" description="Helical" evidence="6">
    <location>
        <begin position="20"/>
        <end position="44"/>
    </location>
</feature>
<dbReference type="Proteomes" id="UP001274830">
    <property type="component" value="Unassembled WGS sequence"/>
</dbReference>
<protein>
    <recommendedName>
        <fullName evidence="7">Major facilitator superfamily (MFS) profile domain-containing protein</fullName>
    </recommendedName>
</protein>
<keyword evidence="4 6" id="KW-1133">Transmembrane helix</keyword>
<dbReference type="InterPro" id="IPR036259">
    <property type="entry name" value="MFS_trans_sf"/>
</dbReference>
<keyword evidence="3 6" id="KW-0812">Transmembrane</keyword>
<evidence type="ECO:0000313" key="9">
    <source>
        <dbReference type="Proteomes" id="UP001274830"/>
    </source>
</evidence>
<keyword evidence="9" id="KW-1185">Reference proteome</keyword>
<dbReference type="Pfam" id="PF00083">
    <property type="entry name" value="Sugar_tr"/>
    <property type="match status" value="1"/>
</dbReference>
<dbReference type="GO" id="GO:0016020">
    <property type="term" value="C:membrane"/>
    <property type="evidence" value="ECO:0007669"/>
    <property type="project" value="UniProtKB-SubCell"/>
</dbReference>
<comment type="similarity">
    <text evidence="2">Belongs to the major facilitator superfamily. Sugar transporter (TC 2.A.1.1) family.</text>
</comment>
<accession>A0AAE0WK03</accession>
<evidence type="ECO:0000256" key="1">
    <source>
        <dbReference type="ARBA" id="ARBA00004141"/>
    </source>
</evidence>
<evidence type="ECO:0000256" key="3">
    <source>
        <dbReference type="ARBA" id="ARBA00022692"/>
    </source>
</evidence>
<feature type="transmembrane region" description="Helical" evidence="6">
    <location>
        <begin position="95"/>
        <end position="114"/>
    </location>
</feature>
<dbReference type="PANTHER" id="PTHR48022">
    <property type="entry name" value="PLASTIDIC GLUCOSE TRANSPORTER 4"/>
    <property type="match status" value="1"/>
</dbReference>
<dbReference type="SUPFAM" id="SSF103473">
    <property type="entry name" value="MFS general substrate transporter"/>
    <property type="match status" value="1"/>
</dbReference>
<evidence type="ECO:0000256" key="2">
    <source>
        <dbReference type="ARBA" id="ARBA00010992"/>
    </source>
</evidence>
<dbReference type="InterPro" id="IPR020846">
    <property type="entry name" value="MFS_dom"/>
</dbReference>
<feature type="domain" description="Major facilitator superfamily (MFS) profile" evidence="7">
    <location>
        <begin position="22"/>
        <end position="147"/>
    </location>
</feature>